<evidence type="ECO:0000256" key="4">
    <source>
        <dbReference type="ARBA" id="ARBA00023136"/>
    </source>
</evidence>
<accession>A0A0D5LMB6</accession>
<dbReference type="Proteomes" id="UP000032611">
    <property type="component" value="Chromosome"/>
</dbReference>
<keyword evidence="3 5" id="KW-1133">Transmembrane helix</keyword>
<proteinExistence type="predicted"/>
<organism evidence="6 7">
    <name type="scientific">Martelella endophytica</name>
    <dbReference type="NCBI Taxonomy" id="1486262"/>
    <lineage>
        <taxon>Bacteria</taxon>
        <taxon>Pseudomonadati</taxon>
        <taxon>Pseudomonadota</taxon>
        <taxon>Alphaproteobacteria</taxon>
        <taxon>Hyphomicrobiales</taxon>
        <taxon>Aurantimonadaceae</taxon>
        <taxon>Martelella</taxon>
    </lineage>
</organism>
<evidence type="ECO:0000256" key="1">
    <source>
        <dbReference type="ARBA" id="ARBA00022475"/>
    </source>
</evidence>
<reference evidence="6 7" key="1">
    <citation type="journal article" date="2015" name="Genome Announc.">
        <title>Complete genome sequence of Martelella endophytica YC6887, which has antifungal activity associated with a halophyte.</title>
        <authorList>
            <person name="Khan A."/>
            <person name="Khan H."/>
            <person name="Chung E.J."/>
            <person name="Hossain M.T."/>
            <person name="Chung Y.R."/>
        </authorList>
    </citation>
    <scope>NUCLEOTIDE SEQUENCE [LARGE SCALE GENOMIC DNA]</scope>
    <source>
        <strain evidence="6">YC6887</strain>
    </source>
</reference>
<evidence type="ECO:0000313" key="6">
    <source>
        <dbReference type="EMBL" id="AJY45100.1"/>
    </source>
</evidence>
<dbReference type="STRING" id="1486262.TM49_04375"/>
<keyword evidence="2 5" id="KW-0812">Transmembrane</keyword>
<keyword evidence="1" id="KW-1003">Cell membrane</keyword>
<protein>
    <submittedName>
        <fullName evidence="6">Membrane protein</fullName>
    </submittedName>
</protein>
<name>A0A0D5LMB6_MAREN</name>
<evidence type="ECO:0000256" key="5">
    <source>
        <dbReference type="SAM" id="Phobius"/>
    </source>
</evidence>
<keyword evidence="7" id="KW-1185">Reference proteome</keyword>
<dbReference type="Pfam" id="PF07869">
    <property type="entry name" value="DUF1656"/>
    <property type="match status" value="1"/>
</dbReference>
<dbReference type="AlphaFoldDB" id="A0A0D5LMB6"/>
<sequence>MTGQIDLCGVFIPSLAALALAAYIVFRALVSVLVKVGFYRMVWHRALFDGALYLMLFGFVSIALDWFQT</sequence>
<dbReference type="HOGENOM" id="CLU_188292_1_0_5"/>
<dbReference type="RefSeq" id="WP_045679693.1">
    <property type="nucleotide sequence ID" value="NZ_CP010803.1"/>
</dbReference>
<keyword evidence="4 5" id="KW-0472">Membrane</keyword>
<dbReference type="EMBL" id="CP010803">
    <property type="protein sequence ID" value="AJY45100.1"/>
    <property type="molecule type" value="Genomic_DNA"/>
</dbReference>
<dbReference type="OrthoDB" id="7021192at2"/>
<dbReference type="KEGG" id="mey:TM49_04375"/>
<gene>
    <name evidence="6" type="ORF">TM49_04375</name>
</gene>
<feature type="transmembrane region" description="Helical" evidence="5">
    <location>
        <begin position="12"/>
        <end position="34"/>
    </location>
</feature>
<dbReference type="PATRIC" id="fig|1486262.3.peg.894"/>
<dbReference type="InterPro" id="IPR012451">
    <property type="entry name" value="DUF1656"/>
</dbReference>
<evidence type="ECO:0000256" key="2">
    <source>
        <dbReference type="ARBA" id="ARBA00022692"/>
    </source>
</evidence>
<feature type="transmembrane region" description="Helical" evidence="5">
    <location>
        <begin position="46"/>
        <end position="67"/>
    </location>
</feature>
<evidence type="ECO:0000256" key="3">
    <source>
        <dbReference type="ARBA" id="ARBA00022989"/>
    </source>
</evidence>
<evidence type="ECO:0000313" key="7">
    <source>
        <dbReference type="Proteomes" id="UP000032611"/>
    </source>
</evidence>